<comment type="subcellular location">
    <subcellularLocation>
        <location evidence="1 7">Cell membrane</location>
        <topology evidence="1 7">Multi-pass membrane protein</topology>
    </subcellularLocation>
</comment>
<dbReference type="GeneID" id="59148541"/>
<dbReference type="Proteomes" id="UP000594121">
    <property type="component" value="Chromosome"/>
</dbReference>
<name>A0A7L9FK48_9CREN</name>
<keyword evidence="3" id="KW-1003">Cell membrane</keyword>
<dbReference type="CDD" id="cd06261">
    <property type="entry name" value="TM_PBP2"/>
    <property type="match status" value="1"/>
</dbReference>
<dbReference type="InParanoid" id="A0A7L9FK48"/>
<gene>
    <name evidence="9" type="ORF">IG193_01555</name>
</gene>
<feature type="transmembrane region" description="Helical" evidence="7">
    <location>
        <begin position="158"/>
        <end position="182"/>
    </location>
</feature>
<dbReference type="Pfam" id="PF00528">
    <property type="entry name" value="BPD_transp_1"/>
    <property type="match status" value="1"/>
</dbReference>
<protein>
    <submittedName>
        <fullName evidence="9">Sugar ABC transporter permease</fullName>
    </submittedName>
</protein>
<feature type="transmembrane region" description="Helical" evidence="7">
    <location>
        <begin position="233"/>
        <end position="254"/>
    </location>
</feature>
<feature type="transmembrane region" description="Helical" evidence="7">
    <location>
        <begin position="266"/>
        <end position="285"/>
    </location>
</feature>
<evidence type="ECO:0000313" key="9">
    <source>
        <dbReference type="EMBL" id="QOJ79175.1"/>
    </source>
</evidence>
<feature type="transmembrane region" description="Helical" evidence="7">
    <location>
        <begin position="75"/>
        <end position="96"/>
    </location>
</feature>
<evidence type="ECO:0000313" key="10">
    <source>
        <dbReference type="Proteomes" id="UP000594121"/>
    </source>
</evidence>
<evidence type="ECO:0000256" key="3">
    <source>
        <dbReference type="ARBA" id="ARBA00022475"/>
    </source>
</evidence>
<keyword evidence="10" id="KW-1185">Reference proteome</keyword>
<dbReference type="AlphaFoldDB" id="A0A7L9FK48"/>
<evidence type="ECO:0000256" key="5">
    <source>
        <dbReference type="ARBA" id="ARBA00022989"/>
    </source>
</evidence>
<reference evidence="9 10" key="1">
    <citation type="submission" date="2020-10" db="EMBL/GenBank/DDBJ databases">
        <title>Thermofilum lucidum 3507LT sp. nov. a novel member of Thermofilaceae family isolated from Chile hot spring, and proposal of description order Thermofilales.</title>
        <authorList>
            <person name="Zayulina K.S."/>
            <person name="Elcheninov A.G."/>
            <person name="Toshchakov S.V."/>
            <person name="Kublanov I.V."/>
        </authorList>
    </citation>
    <scope>NUCLEOTIDE SEQUENCE [LARGE SCALE GENOMIC DNA]</scope>
    <source>
        <strain evidence="9 10">3507LT</strain>
    </source>
</reference>
<feature type="domain" description="ABC transmembrane type-1" evidence="8">
    <location>
        <begin position="71"/>
        <end position="284"/>
    </location>
</feature>
<dbReference type="GO" id="GO:0055085">
    <property type="term" value="P:transmembrane transport"/>
    <property type="evidence" value="ECO:0007669"/>
    <property type="project" value="InterPro"/>
</dbReference>
<keyword evidence="2 7" id="KW-0813">Transport</keyword>
<dbReference type="GO" id="GO:0005886">
    <property type="term" value="C:plasma membrane"/>
    <property type="evidence" value="ECO:0007669"/>
    <property type="project" value="UniProtKB-SubCell"/>
</dbReference>
<dbReference type="PANTHER" id="PTHR43005:SF1">
    <property type="entry name" value="SPERMIDINE_PUTRESCINE TRANSPORT SYSTEM PERMEASE PROTEIN"/>
    <property type="match status" value="1"/>
</dbReference>
<feature type="transmembrane region" description="Helical" evidence="7">
    <location>
        <begin position="7"/>
        <end position="33"/>
    </location>
</feature>
<organism evidence="9 10">
    <name type="scientific">Infirmifilum lucidum</name>
    <dbReference type="NCBI Taxonomy" id="2776706"/>
    <lineage>
        <taxon>Archaea</taxon>
        <taxon>Thermoproteota</taxon>
        <taxon>Thermoprotei</taxon>
        <taxon>Thermofilales</taxon>
        <taxon>Thermofilaceae</taxon>
        <taxon>Infirmifilum</taxon>
    </lineage>
</organism>
<evidence type="ECO:0000256" key="6">
    <source>
        <dbReference type="ARBA" id="ARBA00023136"/>
    </source>
</evidence>
<dbReference type="KEGG" id="thel:IG193_01555"/>
<evidence type="ECO:0000256" key="7">
    <source>
        <dbReference type="RuleBase" id="RU363032"/>
    </source>
</evidence>
<dbReference type="InterPro" id="IPR000515">
    <property type="entry name" value="MetI-like"/>
</dbReference>
<keyword evidence="6 7" id="KW-0472">Membrane</keyword>
<proteinExistence type="inferred from homology"/>
<comment type="similarity">
    <text evidence="7">Belongs to the binding-protein-dependent transport system permease family.</text>
</comment>
<keyword evidence="5 7" id="KW-1133">Transmembrane helix</keyword>
<evidence type="ECO:0000259" key="8">
    <source>
        <dbReference type="PROSITE" id="PS50928"/>
    </source>
</evidence>
<accession>A0A7L9FK48</accession>
<dbReference type="InterPro" id="IPR035906">
    <property type="entry name" value="MetI-like_sf"/>
</dbReference>
<dbReference type="Gene3D" id="1.10.3720.10">
    <property type="entry name" value="MetI-like"/>
    <property type="match status" value="1"/>
</dbReference>
<dbReference type="SUPFAM" id="SSF161098">
    <property type="entry name" value="MetI-like"/>
    <property type="match status" value="1"/>
</dbReference>
<dbReference type="PANTHER" id="PTHR43005">
    <property type="entry name" value="BLR7065 PROTEIN"/>
    <property type="match status" value="1"/>
</dbReference>
<dbReference type="RefSeq" id="WP_192819147.1">
    <property type="nucleotide sequence ID" value="NZ_CP062310.1"/>
</dbReference>
<evidence type="ECO:0000256" key="2">
    <source>
        <dbReference type="ARBA" id="ARBA00022448"/>
    </source>
</evidence>
<evidence type="ECO:0000256" key="1">
    <source>
        <dbReference type="ARBA" id="ARBA00004651"/>
    </source>
</evidence>
<dbReference type="EMBL" id="CP062310">
    <property type="protein sequence ID" value="QOJ79175.1"/>
    <property type="molecule type" value="Genomic_DNA"/>
</dbReference>
<feature type="transmembrane region" description="Helical" evidence="7">
    <location>
        <begin position="108"/>
        <end position="128"/>
    </location>
</feature>
<sequence>MRGLEFLVFLLLPLAVLGVWVVYPILATVVLSFTTSSGFSLGSHIAVVTERSPLKALIYPEPGPYPPWGALIHNALWIAIGLPLVVFLGVVLAYLLREAYGSGAVRSVIFLGMVLPGVVSGLTIRFMFDADIGIFPKLFSLLGIQELAKTWTIYPQTALLALILGSVWLWLGFSVTIFSAGLDAIPKSTIEAAIIDGASPVQIFFKVILPQLKPVTLVVTLMTIMWILKIFDIVYVATGGGPGGSSTVLALIMYTYFASALEYHKAAAVATILALLTLIPAGLYIKSVLAGEK</sequence>
<keyword evidence="4 7" id="KW-0812">Transmembrane</keyword>
<dbReference type="PROSITE" id="PS50928">
    <property type="entry name" value="ABC_TM1"/>
    <property type="match status" value="1"/>
</dbReference>
<evidence type="ECO:0000256" key="4">
    <source>
        <dbReference type="ARBA" id="ARBA00022692"/>
    </source>
</evidence>